<dbReference type="PATRIC" id="fig|74031.6.peg.287"/>
<accession>A0A0L6CZA1</accession>
<comment type="caution">
    <text evidence="1">The sequence shown here is derived from an EMBL/GenBank/DDBJ whole genome shotgun (WGS) entry which is preliminary data.</text>
</comment>
<organism evidence="1 2">
    <name type="scientific">Roseovarius tolerans</name>
    <dbReference type="NCBI Taxonomy" id="74031"/>
    <lineage>
        <taxon>Bacteria</taxon>
        <taxon>Pseudomonadati</taxon>
        <taxon>Pseudomonadota</taxon>
        <taxon>Alphaproteobacteria</taxon>
        <taxon>Rhodobacterales</taxon>
        <taxon>Roseobacteraceae</taxon>
        <taxon>Roseovarius</taxon>
    </lineage>
</organism>
<gene>
    <name evidence="1" type="ORF">ROTO_02810</name>
</gene>
<name>A0A0L6CZA1_9RHOB</name>
<dbReference type="RefSeq" id="WP_050661238.1">
    <property type="nucleotide sequence ID" value="NZ_CP118494.1"/>
</dbReference>
<keyword evidence="2" id="KW-1185">Reference proteome</keyword>
<reference evidence="2" key="1">
    <citation type="submission" date="2015-07" db="EMBL/GenBank/DDBJ databases">
        <title>Draft Genome Sequence of Roseovarius tolerans EL-164, a producer of N-Acylated Alanine Methyl Esters (NAMEs).</title>
        <authorList>
            <person name="Voget S."/>
            <person name="Bruns H."/>
            <person name="Wagner-Doebler I."/>
            <person name="Schulz S."/>
            <person name="Daniel R."/>
        </authorList>
    </citation>
    <scope>NUCLEOTIDE SEQUENCE [LARGE SCALE GENOMIC DNA]</scope>
    <source>
        <strain evidence="2">EL-164</strain>
    </source>
</reference>
<dbReference type="AlphaFoldDB" id="A0A0L6CZA1"/>
<evidence type="ECO:0000313" key="2">
    <source>
        <dbReference type="Proteomes" id="UP000037046"/>
    </source>
</evidence>
<dbReference type="EMBL" id="LGVV01000002">
    <property type="protein sequence ID" value="KNX43152.1"/>
    <property type="molecule type" value="Genomic_DNA"/>
</dbReference>
<evidence type="ECO:0000313" key="1">
    <source>
        <dbReference type="EMBL" id="KNX43152.1"/>
    </source>
</evidence>
<dbReference type="Proteomes" id="UP000037046">
    <property type="component" value="Unassembled WGS sequence"/>
</dbReference>
<dbReference type="STRING" id="74031.SAMN04488077_10822"/>
<dbReference type="OrthoDB" id="7876207at2"/>
<protein>
    <recommendedName>
        <fullName evidence="3">TadE-like protein</fullName>
    </recommendedName>
</protein>
<sequence>MKPSLLKRLFGSFWSDERGTAALETVIMAPFLTIGLFFSYEAYGAFRQQSLTEKATYTIADILSREQNNGTPIDDTYVDNAKTLFNDLTRSDIGQLRITVVRRHLDPDNNVDFFELRWSELRGDGAFQEMTQAMVQDADDFFPAMLNGQEMILVESLSPYRPSVTLGGVFREFPIEARMFMTLRFAPQLCHIDVCNTSNTTS</sequence>
<proteinExistence type="predicted"/>
<evidence type="ECO:0008006" key="3">
    <source>
        <dbReference type="Google" id="ProtNLM"/>
    </source>
</evidence>